<dbReference type="GeneID" id="1733852"/>
<keyword evidence="3" id="KW-1185">Reference proteome</keyword>
<protein>
    <submittedName>
        <fullName evidence="2">Uncharacterized protein</fullName>
    </submittedName>
</protein>
<dbReference type="EMBL" id="AY190604">
    <property type="protein sequence ID" value="AAO61368.1"/>
    <property type="molecule type" value="Genomic_DNA"/>
</dbReference>
<proteinExistence type="predicted"/>
<evidence type="ECO:0000313" key="3">
    <source>
        <dbReference type="Proteomes" id="UP000001309"/>
    </source>
</evidence>
<accession>Q7TDH3</accession>
<dbReference type="KEGG" id="vg:1733852"/>
<dbReference type="Proteomes" id="UP000001309">
    <property type="component" value="Segment"/>
</dbReference>
<feature type="region of interest" description="Disordered" evidence="1">
    <location>
        <begin position="231"/>
        <end position="294"/>
    </location>
</feature>
<organism evidence="2 3">
    <name type="scientific">Halophage HF1</name>
    <dbReference type="NCBI Taxonomy" id="2847106"/>
    <lineage>
        <taxon>Viruses</taxon>
        <taxon>Duplodnaviria</taxon>
        <taxon>Heunggongvirae</taxon>
        <taxon>Uroviricota</taxon>
        <taxon>Caudoviricetes</taxon>
        <taxon>Thumleimavirales</taxon>
        <taxon>Hafunaviridae</taxon>
        <taxon>Haloferacalesvirus</taxon>
        <taxon>Haloferacalesvirus moolapense</taxon>
        <taxon>Haloferacalesvirus HF1</taxon>
    </lineage>
</organism>
<evidence type="ECO:0000256" key="1">
    <source>
        <dbReference type="SAM" id="MobiDB-lite"/>
    </source>
</evidence>
<feature type="compositionally biased region" description="Basic and acidic residues" evidence="1">
    <location>
        <begin position="236"/>
        <end position="263"/>
    </location>
</feature>
<evidence type="ECO:0000313" key="2">
    <source>
        <dbReference type="EMBL" id="AAO61368.1"/>
    </source>
</evidence>
<name>Q7TDH3_9CAUD</name>
<sequence>MDFSSVTNAVSDLSNKVRLDGTPAEEEPEEDQLIEFVTEEEFYGAIPEPIPANKVLPDWYKQLGQYVSESDESVSTNERPSIQSSTVKRCAPFLEAMTMGWIIPLAGEVQFKAQDGYVEYNWDFERNLISNHSLEQVGGEMFPNHEWPIMKFHNYWNIKVPDGYSALFTNPMNRPGQPFTTFSGVVDLDSYFNFVNFPFMWTGGKYDGILEAGTPVVQVIPFKRSSMLTDATSRAMNEKEEMEVTRTKNELSSHVSTYRDRRWQPKPGSRMLPPEAVESGEDESESSSCPFHRN</sequence>
<dbReference type="RefSeq" id="NP_861657.1">
    <property type="nucleotide sequence ID" value="NC_004927.2"/>
</dbReference>
<reference evidence="2 3" key="1">
    <citation type="journal article" date="2004" name="J. Bacteriol.">
        <title>Haloviruses HF1 and HF2: evidence for a recent and large recombination event.</title>
        <authorList>
            <person name="Tang S.L."/>
            <person name="Nuttall S."/>
            <person name="Dyall-Smith M."/>
        </authorList>
    </citation>
    <scope>NUCLEOTIDE SEQUENCE [LARGE SCALE GENOMIC DNA]</scope>
</reference>
<gene>
    <name evidence="2" type="ORF">HfxHF1_475</name>
</gene>